<evidence type="ECO:0000313" key="4">
    <source>
        <dbReference type="Proteomes" id="UP000800200"/>
    </source>
</evidence>
<feature type="compositionally biased region" description="Basic and acidic residues" evidence="1">
    <location>
        <begin position="113"/>
        <end position="132"/>
    </location>
</feature>
<proteinExistence type="predicted"/>
<feature type="region of interest" description="Disordered" evidence="1">
    <location>
        <begin position="113"/>
        <end position="140"/>
    </location>
</feature>
<dbReference type="Proteomes" id="UP000800200">
    <property type="component" value="Unassembled WGS sequence"/>
</dbReference>
<sequence length="140" mass="16097">MAKAPAMVPLTQTTRVIETTILRIVAKIQAVNVQTTAILMSGSTMVIMMGSSTEHRRVHVRTREPWSKSDEQRLLAYKSKMDMKWDDIFCRFPDRTPGAVRARWHILQGKYRDEMGSRDDRKSSEGSGRDGPYRMPVRNK</sequence>
<reference evidence="3" key="1">
    <citation type="journal article" date="2020" name="Stud. Mycol.">
        <title>101 Dothideomycetes genomes: a test case for predicting lifestyles and emergence of pathogens.</title>
        <authorList>
            <person name="Haridas S."/>
            <person name="Albert R."/>
            <person name="Binder M."/>
            <person name="Bloem J."/>
            <person name="Labutti K."/>
            <person name="Salamov A."/>
            <person name="Andreopoulos B."/>
            <person name="Baker S."/>
            <person name="Barry K."/>
            <person name="Bills G."/>
            <person name="Bluhm B."/>
            <person name="Cannon C."/>
            <person name="Castanera R."/>
            <person name="Culley D."/>
            <person name="Daum C."/>
            <person name="Ezra D."/>
            <person name="Gonzalez J."/>
            <person name="Henrissat B."/>
            <person name="Kuo A."/>
            <person name="Liang C."/>
            <person name="Lipzen A."/>
            <person name="Lutzoni F."/>
            <person name="Magnuson J."/>
            <person name="Mondo S."/>
            <person name="Nolan M."/>
            <person name="Ohm R."/>
            <person name="Pangilinan J."/>
            <person name="Park H.-J."/>
            <person name="Ramirez L."/>
            <person name="Alfaro M."/>
            <person name="Sun H."/>
            <person name="Tritt A."/>
            <person name="Yoshinaga Y."/>
            <person name="Zwiers L.-H."/>
            <person name="Turgeon B."/>
            <person name="Goodwin S."/>
            <person name="Spatafora J."/>
            <person name="Crous P."/>
            <person name="Grigoriev I."/>
        </authorList>
    </citation>
    <scope>NUCLEOTIDE SEQUENCE</scope>
    <source>
        <strain evidence="3">CBS 207.26</strain>
    </source>
</reference>
<dbReference type="EMBL" id="ML994624">
    <property type="protein sequence ID" value="KAF2188393.1"/>
    <property type="molecule type" value="Genomic_DNA"/>
</dbReference>
<dbReference type="PROSITE" id="PS50090">
    <property type="entry name" value="MYB_LIKE"/>
    <property type="match status" value="1"/>
</dbReference>
<dbReference type="SMART" id="SM00717">
    <property type="entry name" value="SANT"/>
    <property type="match status" value="1"/>
</dbReference>
<dbReference type="InterPro" id="IPR001005">
    <property type="entry name" value="SANT/Myb"/>
</dbReference>
<dbReference type="Gene3D" id="1.10.10.60">
    <property type="entry name" value="Homeodomain-like"/>
    <property type="match status" value="1"/>
</dbReference>
<dbReference type="SUPFAM" id="SSF46689">
    <property type="entry name" value="Homeodomain-like"/>
    <property type="match status" value="1"/>
</dbReference>
<keyword evidence="4" id="KW-1185">Reference proteome</keyword>
<protein>
    <recommendedName>
        <fullName evidence="2">Myb-like domain-containing protein</fullName>
    </recommendedName>
</protein>
<dbReference type="Pfam" id="PF13921">
    <property type="entry name" value="Myb_DNA-bind_6"/>
    <property type="match status" value="1"/>
</dbReference>
<accession>A0A6A6EB40</accession>
<gene>
    <name evidence="3" type="ORF">K469DRAFT_685100</name>
</gene>
<evidence type="ECO:0000256" key="1">
    <source>
        <dbReference type="SAM" id="MobiDB-lite"/>
    </source>
</evidence>
<evidence type="ECO:0000313" key="3">
    <source>
        <dbReference type="EMBL" id="KAF2188393.1"/>
    </source>
</evidence>
<dbReference type="CDD" id="cd00167">
    <property type="entry name" value="SANT"/>
    <property type="match status" value="1"/>
</dbReference>
<dbReference type="InterPro" id="IPR009057">
    <property type="entry name" value="Homeodomain-like_sf"/>
</dbReference>
<name>A0A6A6EB40_9PEZI</name>
<organism evidence="3 4">
    <name type="scientific">Zopfia rhizophila CBS 207.26</name>
    <dbReference type="NCBI Taxonomy" id="1314779"/>
    <lineage>
        <taxon>Eukaryota</taxon>
        <taxon>Fungi</taxon>
        <taxon>Dikarya</taxon>
        <taxon>Ascomycota</taxon>
        <taxon>Pezizomycotina</taxon>
        <taxon>Dothideomycetes</taxon>
        <taxon>Dothideomycetes incertae sedis</taxon>
        <taxon>Zopfiaceae</taxon>
        <taxon>Zopfia</taxon>
    </lineage>
</organism>
<evidence type="ECO:0000259" key="2">
    <source>
        <dbReference type="PROSITE" id="PS50090"/>
    </source>
</evidence>
<dbReference type="OrthoDB" id="3562657at2759"/>
<dbReference type="AlphaFoldDB" id="A0A6A6EB40"/>
<feature type="domain" description="Myb-like" evidence="2">
    <location>
        <begin position="63"/>
        <end position="108"/>
    </location>
</feature>